<evidence type="ECO:0000313" key="3">
    <source>
        <dbReference type="Proteomes" id="UP000821866"/>
    </source>
</evidence>
<evidence type="ECO:0008006" key="4">
    <source>
        <dbReference type="Google" id="ProtNLM"/>
    </source>
</evidence>
<dbReference type="VEuPathDB" id="VectorBase:LOC119180795"/>
<organism evidence="2 3">
    <name type="scientific">Rhipicephalus microplus</name>
    <name type="common">Cattle tick</name>
    <name type="synonym">Boophilus microplus</name>
    <dbReference type="NCBI Taxonomy" id="6941"/>
    <lineage>
        <taxon>Eukaryota</taxon>
        <taxon>Metazoa</taxon>
        <taxon>Ecdysozoa</taxon>
        <taxon>Arthropoda</taxon>
        <taxon>Chelicerata</taxon>
        <taxon>Arachnida</taxon>
        <taxon>Acari</taxon>
        <taxon>Parasitiformes</taxon>
        <taxon>Ixodida</taxon>
        <taxon>Ixodoidea</taxon>
        <taxon>Ixodidae</taxon>
        <taxon>Rhipicephalinae</taxon>
        <taxon>Rhipicephalus</taxon>
        <taxon>Boophilus</taxon>
    </lineage>
</organism>
<accession>A0A9J6EJZ7</accession>
<keyword evidence="3" id="KW-1185">Reference proteome</keyword>
<name>A0A9J6EJZ7_RHIMP</name>
<evidence type="ECO:0000256" key="1">
    <source>
        <dbReference type="SAM" id="SignalP"/>
    </source>
</evidence>
<dbReference type="OMA" id="YEPCCAN"/>
<dbReference type="AlphaFoldDB" id="A0A9J6EJZ7"/>
<proteinExistence type="predicted"/>
<reference evidence="2" key="2">
    <citation type="submission" date="2021-09" db="EMBL/GenBank/DDBJ databases">
        <authorList>
            <person name="Jia N."/>
            <person name="Wang J."/>
            <person name="Shi W."/>
            <person name="Du L."/>
            <person name="Sun Y."/>
            <person name="Zhan W."/>
            <person name="Jiang J."/>
            <person name="Wang Q."/>
            <person name="Zhang B."/>
            <person name="Ji P."/>
            <person name="Sakyi L.B."/>
            <person name="Cui X."/>
            <person name="Yuan T."/>
            <person name="Jiang B."/>
            <person name="Yang W."/>
            <person name="Lam T.T.-Y."/>
            <person name="Chang Q."/>
            <person name="Ding S."/>
            <person name="Wang X."/>
            <person name="Zhu J."/>
            <person name="Ruan X."/>
            <person name="Zhao L."/>
            <person name="Wei J."/>
            <person name="Que T."/>
            <person name="Du C."/>
            <person name="Cheng J."/>
            <person name="Dai P."/>
            <person name="Han X."/>
            <person name="Huang E."/>
            <person name="Gao Y."/>
            <person name="Liu J."/>
            <person name="Shao H."/>
            <person name="Ye R."/>
            <person name="Li L."/>
            <person name="Wei W."/>
            <person name="Wang X."/>
            <person name="Wang C."/>
            <person name="Huo Q."/>
            <person name="Li W."/>
            <person name="Guo W."/>
            <person name="Chen H."/>
            <person name="Chen S."/>
            <person name="Zhou L."/>
            <person name="Zhou L."/>
            <person name="Ni X."/>
            <person name="Tian J."/>
            <person name="Zhou Y."/>
            <person name="Sheng Y."/>
            <person name="Liu T."/>
            <person name="Pan Y."/>
            <person name="Xia L."/>
            <person name="Li J."/>
            <person name="Zhao F."/>
            <person name="Cao W."/>
        </authorList>
    </citation>
    <scope>NUCLEOTIDE SEQUENCE</scope>
    <source>
        <strain evidence="2">Rmic-2018</strain>
        <tissue evidence="2">Larvae</tissue>
    </source>
</reference>
<feature type="signal peptide" evidence="1">
    <location>
        <begin position="1"/>
        <end position="28"/>
    </location>
</feature>
<gene>
    <name evidence="2" type="ORF">HPB51_003114</name>
</gene>
<reference evidence="2" key="1">
    <citation type="journal article" date="2020" name="Cell">
        <title>Large-Scale Comparative Analyses of Tick Genomes Elucidate Their Genetic Diversity and Vector Capacities.</title>
        <authorList>
            <consortium name="Tick Genome and Microbiome Consortium (TIGMIC)"/>
            <person name="Jia N."/>
            <person name="Wang J."/>
            <person name="Shi W."/>
            <person name="Du L."/>
            <person name="Sun Y."/>
            <person name="Zhan W."/>
            <person name="Jiang J.F."/>
            <person name="Wang Q."/>
            <person name="Zhang B."/>
            <person name="Ji P."/>
            <person name="Bell-Sakyi L."/>
            <person name="Cui X.M."/>
            <person name="Yuan T.T."/>
            <person name="Jiang B.G."/>
            <person name="Yang W.F."/>
            <person name="Lam T.T."/>
            <person name="Chang Q.C."/>
            <person name="Ding S.J."/>
            <person name="Wang X.J."/>
            <person name="Zhu J.G."/>
            <person name="Ruan X.D."/>
            <person name="Zhao L."/>
            <person name="Wei J.T."/>
            <person name="Ye R.Z."/>
            <person name="Que T.C."/>
            <person name="Du C.H."/>
            <person name="Zhou Y.H."/>
            <person name="Cheng J.X."/>
            <person name="Dai P.F."/>
            <person name="Guo W.B."/>
            <person name="Han X.H."/>
            <person name="Huang E.J."/>
            <person name="Li L.F."/>
            <person name="Wei W."/>
            <person name="Gao Y.C."/>
            <person name="Liu J.Z."/>
            <person name="Shao H.Z."/>
            <person name="Wang X."/>
            <person name="Wang C.C."/>
            <person name="Yang T.C."/>
            <person name="Huo Q.B."/>
            <person name="Li W."/>
            <person name="Chen H.Y."/>
            <person name="Chen S.E."/>
            <person name="Zhou L.G."/>
            <person name="Ni X.B."/>
            <person name="Tian J.H."/>
            <person name="Sheng Y."/>
            <person name="Liu T."/>
            <person name="Pan Y.S."/>
            <person name="Xia L.Y."/>
            <person name="Li J."/>
            <person name="Zhao F."/>
            <person name="Cao W.C."/>
        </authorList>
    </citation>
    <scope>NUCLEOTIDE SEQUENCE</scope>
    <source>
        <strain evidence="2">Rmic-2018</strain>
    </source>
</reference>
<dbReference type="Proteomes" id="UP000821866">
    <property type="component" value="Chromosome 11"/>
</dbReference>
<dbReference type="OrthoDB" id="6483731at2759"/>
<feature type="chain" id="PRO_5039915739" description="Secreted protein" evidence="1">
    <location>
        <begin position="29"/>
        <end position="112"/>
    </location>
</feature>
<protein>
    <recommendedName>
        <fullName evidence="4">Secreted protein</fullName>
    </recommendedName>
</protein>
<comment type="caution">
    <text evidence="2">The sequence shown here is derived from an EMBL/GenBank/DDBJ whole genome shotgun (WGS) entry which is preliminary data.</text>
</comment>
<sequence length="112" mass="12098">MARQTVAAGLLCTALFLALASTRAGCRAMPVRQAAAASTVDTGNTVAAASNCTKDSRAKAICDECIYVTGARESYEPCCANLNRLQEYCEHFLRYSPDSSVNETAARERRRL</sequence>
<keyword evidence="1" id="KW-0732">Signal</keyword>
<evidence type="ECO:0000313" key="2">
    <source>
        <dbReference type="EMBL" id="KAH8034827.1"/>
    </source>
</evidence>
<dbReference type="EMBL" id="JABSTU010000003">
    <property type="protein sequence ID" value="KAH8034827.1"/>
    <property type="molecule type" value="Genomic_DNA"/>
</dbReference>